<reference evidence="1 2" key="1">
    <citation type="journal article" date="2007" name="Int. J. Syst. Evol. Microbiol.">
        <title>Description of Pelomonas aquatica sp. nov. and Pelomonas puraquae sp. nov., isolated from industrial and haemodialysis water.</title>
        <authorList>
            <person name="Gomila M."/>
            <person name="Bowien B."/>
            <person name="Falsen E."/>
            <person name="Moore E.R."/>
            <person name="Lalucat J."/>
        </authorList>
    </citation>
    <scope>NUCLEOTIDE SEQUENCE [LARGE SCALE GENOMIC DNA]</scope>
    <source>
        <strain evidence="1 2">CCUG 52769</strain>
    </source>
</reference>
<gene>
    <name evidence="1" type="ORF">CDO81_15490</name>
</gene>
<name>A0A254NCU4_9BURK</name>
<proteinExistence type="predicted"/>
<evidence type="ECO:0000313" key="2">
    <source>
        <dbReference type="Proteomes" id="UP000197446"/>
    </source>
</evidence>
<evidence type="ECO:0000313" key="1">
    <source>
        <dbReference type="EMBL" id="OWR02983.1"/>
    </source>
</evidence>
<evidence type="ECO:0008006" key="3">
    <source>
        <dbReference type="Google" id="ProtNLM"/>
    </source>
</evidence>
<comment type="caution">
    <text evidence="1">The sequence shown here is derived from an EMBL/GenBank/DDBJ whole genome shotgun (WGS) entry which is preliminary data.</text>
</comment>
<organism evidence="1 2">
    <name type="scientific">Roseateles puraquae</name>
    <dbReference type="NCBI Taxonomy" id="431059"/>
    <lineage>
        <taxon>Bacteria</taxon>
        <taxon>Pseudomonadati</taxon>
        <taxon>Pseudomonadota</taxon>
        <taxon>Betaproteobacteria</taxon>
        <taxon>Burkholderiales</taxon>
        <taxon>Sphaerotilaceae</taxon>
        <taxon>Roseateles</taxon>
    </lineage>
</organism>
<dbReference type="EMBL" id="NISI01000006">
    <property type="protein sequence ID" value="OWR02983.1"/>
    <property type="molecule type" value="Genomic_DNA"/>
</dbReference>
<dbReference type="Proteomes" id="UP000197446">
    <property type="component" value="Unassembled WGS sequence"/>
</dbReference>
<keyword evidence="2" id="KW-1185">Reference proteome</keyword>
<sequence length="106" mass="11152">MTDGDAALLAAWTIRAGRQLRLGPDWQESSDRLAFDDCSGDYWVLDALGQRIVSRLLRRQSGASPAPLGVNDAPGVPAPSGHELQAALAQLLEAGVIQPVAPPAPE</sequence>
<dbReference type="AlphaFoldDB" id="A0A254NCU4"/>
<accession>A0A254NCU4</accession>
<protein>
    <recommendedName>
        <fullName evidence="3">HPr-rel-A system PqqD family protein</fullName>
    </recommendedName>
</protein>